<feature type="non-terminal residue" evidence="2">
    <location>
        <position position="1"/>
    </location>
</feature>
<reference evidence="2 3" key="1">
    <citation type="submission" date="2019-09" db="EMBL/GenBank/DDBJ databases">
        <title>Bird 10,000 Genomes (B10K) Project - Family phase.</title>
        <authorList>
            <person name="Zhang G."/>
        </authorList>
    </citation>
    <scope>NUCLEOTIDE SEQUENCE [LARGE SCALE GENOMIC DNA]</scope>
    <source>
        <strain evidence="2">B10K-DU-003-16</strain>
        <tissue evidence="2">Mixed tissue sample</tissue>
    </source>
</reference>
<evidence type="ECO:0000313" key="2">
    <source>
        <dbReference type="EMBL" id="NWT02500.1"/>
    </source>
</evidence>
<comment type="caution">
    <text evidence="2">The sequence shown here is derived from an EMBL/GenBank/DDBJ whole genome shotgun (WGS) entry which is preliminary data.</text>
</comment>
<name>A0A7K5K8F4_9TYRA</name>
<dbReference type="InterPro" id="IPR003877">
    <property type="entry name" value="SPRY_dom"/>
</dbReference>
<dbReference type="AlphaFoldDB" id="A0A7K5K8F4"/>
<organism evidence="2 3">
    <name type="scientific">Mionectes macconnelli</name>
    <name type="common">McConnell's flycatcher</name>
    <dbReference type="NCBI Taxonomy" id="254557"/>
    <lineage>
        <taxon>Eukaryota</taxon>
        <taxon>Metazoa</taxon>
        <taxon>Chordata</taxon>
        <taxon>Craniata</taxon>
        <taxon>Vertebrata</taxon>
        <taxon>Euteleostomi</taxon>
        <taxon>Archelosauria</taxon>
        <taxon>Archosauria</taxon>
        <taxon>Dinosauria</taxon>
        <taxon>Saurischia</taxon>
        <taxon>Theropoda</taxon>
        <taxon>Coelurosauria</taxon>
        <taxon>Aves</taxon>
        <taxon>Neognathae</taxon>
        <taxon>Neoaves</taxon>
        <taxon>Telluraves</taxon>
        <taxon>Australaves</taxon>
        <taxon>Passeriformes</taxon>
        <taxon>Tyrannidae</taxon>
        <taxon>Mionectes</taxon>
    </lineage>
</organism>
<dbReference type="PROSITE" id="PS50188">
    <property type="entry name" value="B302_SPRY"/>
    <property type="match status" value="1"/>
</dbReference>
<dbReference type="InterPro" id="IPR043136">
    <property type="entry name" value="B30.2/SPRY_sf"/>
</dbReference>
<dbReference type="EMBL" id="VYZC01000420">
    <property type="protein sequence ID" value="NWT02500.1"/>
    <property type="molecule type" value="Genomic_DNA"/>
</dbReference>
<protein>
    <submittedName>
        <fullName evidence="2">TRI15 protein</fullName>
    </submittedName>
</protein>
<accession>A0A7K5K8F4</accession>
<evidence type="ECO:0000259" key="1">
    <source>
        <dbReference type="PROSITE" id="PS50188"/>
    </source>
</evidence>
<dbReference type="Proteomes" id="UP000525714">
    <property type="component" value="Unassembled WGS sequence"/>
</dbReference>
<gene>
    <name evidence="2" type="primary">Trim15</name>
    <name evidence="2" type="ORF">MIOMAC_R15454</name>
</gene>
<dbReference type="InterPro" id="IPR001870">
    <property type="entry name" value="B30.2/SPRY"/>
</dbReference>
<dbReference type="SUPFAM" id="SSF49899">
    <property type="entry name" value="Concanavalin A-like lectins/glucanases"/>
    <property type="match status" value="1"/>
</dbReference>
<evidence type="ECO:0000313" key="3">
    <source>
        <dbReference type="Proteomes" id="UP000525714"/>
    </source>
</evidence>
<proteinExistence type="predicted"/>
<feature type="non-terminal residue" evidence="2">
    <location>
        <position position="70"/>
    </location>
</feature>
<sequence>KAFTSFYPTVFPEIKDPRQIHVSLDYEEGRVAFFNVDERSPIFTYPSASFGGIKVYPWVWVGPGTCLKMS</sequence>
<dbReference type="Gene3D" id="2.60.120.920">
    <property type="match status" value="1"/>
</dbReference>
<feature type="domain" description="B30.2/SPRY" evidence="1">
    <location>
        <begin position="1"/>
        <end position="70"/>
    </location>
</feature>
<keyword evidence="3" id="KW-1185">Reference proteome</keyword>
<dbReference type="InterPro" id="IPR013320">
    <property type="entry name" value="ConA-like_dom_sf"/>
</dbReference>
<dbReference type="Pfam" id="PF00622">
    <property type="entry name" value="SPRY"/>
    <property type="match status" value="1"/>
</dbReference>